<keyword evidence="2" id="KW-1185">Reference proteome</keyword>
<dbReference type="EMBL" id="KN822034">
    <property type="protein sequence ID" value="KIM63529.1"/>
    <property type="molecule type" value="Genomic_DNA"/>
</dbReference>
<dbReference type="AlphaFoldDB" id="A0A0C3E506"/>
<protein>
    <submittedName>
        <fullName evidence="1">Uncharacterized protein</fullName>
    </submittedName>
</protein>
<accession>A0A0C3E506</accession>
<evidence type="ECO:0000313" key="2">
    <source>
        <dbReference type="Proteomes" id="UP000053989"/>
    </source>
</evidence>
<dbReference type="Proteomes" id="UP000053989">
    <property type="component" value="Unassembled WGS sequence"/>
</dbReference>
<evidence type="ECO:0000313" key="1">
    <source>
        <dbReference type="EMBL" id="KIM63529.1"/>
    </source>
</evidence>
<proteinExistence type="predicted"/>
<sequence length="66" mass="7478">MLELLEVQRIIEEVEAEAGEHIPTEVIARVRSEFYRVDDFSTDERRFIATIVDTALTIPVSSSARG</sequence>
<dbReference type="HOGENOM" id="CLU_2922891_0_0_1"/>
<name>A0A0C3E506_9AGAM</name>
<reference evidence="1 2" key="1">
    <citation type="submission" date="2014-04" db="EMBL/GenBank/DDBJ databases">
        <authorList>
            <consortium name="DOE Joint Genome Institute"/>
            <person name="Kuo A."/>
            <person name="Kohler A."/>
            <person name="Nagy L.G."/>
            <person name="Floudas D."/>
            <person name="Copeland A."/>
            <person name="Barry K.W."/>
            <person name="Cichocki N."/>
            <person name="Veneault-Fourrey C."/>
            <person name="LaButti K."/>
            <person name="Lindquist E.A."/>
            <person name="Lipzen A."/>
            <person name="Lundell T."/>
            <person name="Morin E."/>
            <person name="Murat C."/>
            <person name="Sun H."/>
            <person name="Tunlid A."/>
            <person name="Henrissat B."/>
            <person name="Grigoriev I.V."/>
            <person name="Hibbett D.S."/>
            <person name="Martin F."/>
            <person name="Nordberg H.P."/>
            <person name="Cantor M.N."/>
            <person name="Hua S.X."/>
        </authorList>
    </citation>
    <scope>NUCLEOTIDE SEQUENCE [LARGE SCALE GENOMIC DNA]</scope>
    <source>
        <strain evidence="1 2">Foug A</strain>
    </source>
</reference>
<reference evidence="2" key="2">
    <citation type="submission" date="2015-01" db="EMBL/GenBank/DDBJ databases">
        <title>Evolutionary Origins and Diversification of the Mycorrhizal Mutualists.</title>
        <authorList>
            <consortium name="DOE Joint Genome Institute"/>
            <consortium name="Mycorrhizal Genomics Consortium"/>
            <person name="Kohler A."/>
            <person name="Kuo A."/>
            <person name="Nagy L.G."/>
            <person name="Floudas D."/>
            <person name="Copeland A."/>
            <person name="Barry K.W."/>
            <person name="Cichocki N."/>
            <person name="Veneault-Fourrey C."/>
            <person name="LaButti K."/>
            <person name="Lindquist E.A."/>
            <person name="Lipzen A."/>
            <person name="Lundell T."/>
            <person name="Morin E."/>
            <person name="Murat C."/>
            <person name="Riley R."/>
            <person name="Ohm R."/>
            <person name="Sun H."/>
            <person name="Tunlid A."/>
            <person name="Henrissat B."/>
            <person name="Grigoriev I.V."/>
            <person name="Hibbett D.S."/>
            <person name="Martin F."/>
        </authorList>
    </citation>
    <scope>NUCLEOTIDE SEQUENCE [LARGE SCALE GENOMIC DNA]</scope>
    <source>
        <strain evidence="2">Foug A</strain>
    </source>
</reference>
<organism evidence="1 2">
    <name type="scientific">Scleroderma citrinum Foug A</name>
    <dbReference type="NCBI Taxonomy" id="1036808"/>
    <lineage>
        <taxon>Eukaryota</taxon>
        <taxon>Fungi</taxon>
        <taxon>Dikarya</taxon>
        <taxon>Basidiomycota</taxon>
        <taxon>Agaricomycotina</taxon>
        <taxon>Agaricomycetes</taxon>
        <taxon>Agaricomycetidae</taxon>
        <taxon>Boletales</taxon>
        <taxon>Sclerodermatineae</taxon>
        <taxon>Sclerodermataceae</taxon>
        <taxon>Scleroderma</taxon>
    </lineage>
</organism>
<gene>
    <name evidence="1" type="ORF">SCLCIDRAFT_117296</name>
</gene>
<dbReference type="OrthoDB" id="2689769at2759"/>
<dbReference type="InParanoid" id="A0A0C3E506"/>